<keyword evidence="1" id="KW-0812">Transmembrane</keyword>
<keyword evidence="3" id="KW-1185">Reference proteome</keyword>
<keyword evidence="1" id="KW-1133">Transmembrane helix</keyword>
<organism evidence="2 3">
    <name type="scientific">Planktosalinus lacus</name>
    <dbReference type="NCBI Taxonomy" id="1526573"/>
    <lineage>
        <taxon>Bacteria</taxon>
        <taxon>Pseudomonadati</taxon>
        <taxon>Bacteroidota</taxon>
        <taxon>Flavobacteriia</taxon>
        <taxon>Flavobacteriales</taxon>
        <taxon>Flavobacteriaceae</taxon>
        <taxon>Planktosalinus</taxon>
    </lineage>
</organism>
<proteinExistence type="predicted"/>
<evidence type="ECO:0000313" key="3">
    <source>
        <dbReference type="Proteomes" id="UP000652231"/>
    </source>
</evidence>
<reference evidence="2" key="1">
    <citation type="journal article" date="2014" name="Int. J. Syst. Evol. Microbiol.">
        <title>Complete genome sequence of Corynebacterium casei LMG S-19264T (=DSM 44701T), isolated from a smear-ripened cheese.</title>
        <authorList>
            <consortium name="US DOE Joint Genome Institute (JGI-PGF)"/>
            <person name="Walter F."/>
            <person name="Albersmeier A."/>
            <person name="Kalinowski J."/>
            <person name="Ruckert C."/>
        </authorList>
    </citation>
    <scope>NUCLEOTIDE SEQUENCE</scope>
    <source>
        <strain evidence="2">CGMCC 1.12924</strain>
    </source>
</reference>
<reference evidence="2" key="2">
    <citation type="submission" date="2020-09" db="EMBL/GenBank/DDBJ databases">
        <authorList>
            <person name="Sun Q."/>
            <person name="Zhou Y."/>
        </authorList>
    </citation>
    <scope>NUCLEOTIDE SEQUENCE</scope>
    <source>
        <strain evidence="2">CGMCC 1.12924</strain>
    </source>
</reference>
<comment type="caution">
    <text evidence="2">The sequence shown here is derived from an EMBL/GenBank/DDBJ whole genome shotgun (WGS) entry which is preliminary data.</text>
</comment>
<dbReference type="AlphaFoldDB" id="A0A8J2V8Z5"/>
<sequence length="84" mass="9459">MQKMIKKINIKIILFETIALIFIINGLQRLYVASQGAKYDAIISRNWEKLESLTSLTAGQVLANRADWTFGFLITGVLVIGFIN</sequence>
<feature type="transmembrane region" description="Helical" evidence="1">
    <location>
        <begin position="66"/>
        <end position="83"/>
    </location>
</feature>
<protein>
    <submittedName>
        <fullName evidence="2">Uncharacterized protein</fullName>
    </submittedName>
</protein>
<gene>
    <name evidence="2" type="ORF">GCM10011312_09250</name>
</gene>
<evidence type="ECO:0000256" key="1">
    <source>
        <dbReference type="SAM" id="Phobius"/>
    </source>
</evidence>
<name>A0A8J2V8Z5_9FLAO</name>
<keyword evidence="1" id="KW-0472">Membrane</keyword>
<dbReference type="EMBL" id="BMGK01000003">
    <property type="protein sequence ID" value="GGD87328.1"/>
    <property type="molecule type" value="Genomic_DNA"/>
</dbReference>
<feature type="transmembrane region" description="Helical" evidence="1">
    <location>
        <begin position="12"/>
        <end position="31"/>
    </location>
</feature>
<accession>A0A8J2V8Z5</accession>
<dbReference type="Proteomes" id="UP000652231">
    <property type="component" value="Unassembled WGS sequence"/>
</dbReference>
<evidence type="ECO:0000313" key="2">
    <source>
        <dbReference type="EMBL" id="GGD87328.1"/>
    </source>
</evidence>